<feature type="transmembrane region" description="Helical" evidence="1">
    <location>
        <begin position="203"/>
        <end position="224"/>
    </location>
</feature>
<proteinExistence type="predicted"/>
<feature type="transmembrane region" description="Helical" evidence="1">
    <location>
        <begin position="162"/>
        <end position="182"/>
    </location>
</feature>
<dbReference type="NCBIfam" id="TIGR02046">
    <property type="entry name" value="sdhC_b558_fam"/>
    <property type="match status" value="1"/>
</dbReference>
<organism evidence="2 3">
    <name type="scientific">Thermonema lapsum</name>
    <dbReference type="NCBI Taxonomy" id="28195"/>
    <lineage>
        <taxon>Bacteria</taxon>
        <taxon>Pseudomonadati</taxon>
        <taxon>Bacteroidota</taxon>
        <taxon>Cytophagia</taxon>
        <taxon>Cytophagales</taxon>
        <taxon>Thermonemataceae</taxon>
        <taxon>Thermonema</taxon>
    </lineage>
</organism>
<sequence length="226" mass="25789">MSWIAETLTSSVGRKLIMALTGFFLILFIIVHLSGNLQLLLNDGGEQFNKYAHFMGHNPLIQTISILNFTFILLHVITSIILTRRNSEARPVKYYVSRMQNSSTWASRNMGLLGSIIFIFLVVHLANFWFKMKFGAVPMVEYDGAQYKNLFLVVKEAFQQEWIVALYVLSMVALGYHLSHGFMSAFRTFGLHHRKYNGFIKGLGIAFSIAVAIGYAIIPVIIYFRY</sequence>
<keyword evidence="3" id="KW-1185">Reference proteome</keyword>
<keyword evidence="1" id="KW-0812">Transmembrane</keyword>
<evidence type="ECO:0000256" key="1">
    <source>
        <dbReference type="SAM" id="Phobius"/>
    </source>
</evidence>
<evidence type="ECO:0000313" key="3">
    <source>
        <dbReference type="Proteomes" id="UP000537126"/>
    </source>
</evidence>
<dbReference type="SUPFAM" id="SSF81343">
    <property type="entry name" value="Fumarate reductase respiratory complex transmembrane subunits"/>
    <property type="match status" value="1"/>
</dbReference>
<dbReference type="GO" id="GO:0016020">
    <property type="term" value="C:membrane"/>
    <property type="evidence" value="ECO:0007669"/>
    <property type="project" value="InterPro"/>
</dbReference>
<keyword evidence="1" id="KW-0472">Membrane</keyword>
<dbReference type="InterPro" id="IPR034804">
    <property type="entry name" value="SQR/QFR_C/D"/>
</dbReference>
<dbReference type="AlphaFoldDB" id="A0A846MLZ1"/>
<dbReference type="RefSeq" id="WP_166917865.1">
    <property type="nucleotide sequence ID" value="NZ_JAASRN010000001.1"/>
</dbReference>
<reference evidence="2 3" key="1">
    <citation type="submission" date="2020-03" db="EMBL/GenBank/DDBJ databases">
        <title>Genomic Encyclopedia of Type Strains, Phase IV (KMG-IV): sequencing the most valuable type-strain genomes for metagenomic binning, comparative biology and taxonomic classification.</title>
        <authorList>
            <person name="Goeker M."/>
        </authorList>
    </citation>
    <scope>NUCLEOTIDE SEQUENCE [LARGE SCALE GENOMIC DNA]</scope>
    <source>
        <strain evidence="2 3">DSM 5718</strain>
    </source>
</reference>
<accession>A0A846MLZ1</accession>
<feature type="transmembrane region" description="Helical" evidence="1">
    <location>
        <begin position="60"/>
        <end position="83"/>
    </location>
</feature>
<protein>
    <submittedName>
        <fullName evidence="2">Succinate dehydrogenase / fumarate reductase cytochrome b subunit</fullName>
    </submittedName>
</protein>
<feature type="transmembrane region" description="Helical" evidence="1">
    <location>
        <begin position="110"/>
        <end position="130"/>
    </location>
</feature>
<dbReference type="Proteomes" id="UP000537126">
    <property type="component" value="Unassembled WGS sequence"/>
</dbReference>
<feature type="transmembrane region" description="Helical" evidence="1">
    <location>
        <begin position="16"/>
        <end position="40"/>
    </location>
</feature>
<keyword evidence="1" id="KW-1133">Transmembrane helix</keyword>
<gene>
    <name evidence="2" type="ORF">FHS56_000024</name>
</gene>
<dbReference type="CDD" id="cd03498">
    <property type="entry name" value="SQR_TypeB_2_TM"/>
    <property type="match status" value="1"/>
</dbReference>
<evidence type="ECO:0000313" key="2">
    <source>
        <dbReference type="EMBL" id="NIK72538.1"/>
    </source>
</evidence>
<dbReference type="EMBL" id="JAASRN010000001">
    <property type="protein sequence ID" value="NIK72538.1"/>
    <property type="molecule type" value="Genomic_DNA"/>
</dbReference>
<name>A0A846MLZ1_9BACT</name>
<dbReference type="InterPro" id="IPR011138">
    <property type="entry name" value="Cytochrome_b-558"/>
</dbReference>
<dbReference type="Gene3D" id="1.20.1300.10">
    <property type="entry name" value="Fumarate reductase/succinate dehydrogenase, transmembrane subunit"/>
    <property type="match status" value="1"/>
</dbReference>
<comment type="caution">
    <text evidence="2">The sequence shown here is derived from an EMBL/GenBank/DDBJ whole genome shotgun (WGS) entry which is preliminary data.</text>
</comment>